<evidence type="ECO:0000256" key="8">
    <source>
        <dbReference type="ARBA" id="ARBA00023326"/>
    </source>
</evidence>
<evidence type="ECO:0000256" key="4">
    <source>
        <dbReference type="ARBA" id="ARBA00022729"/>
    </source>
</evidence>
<dbReference type="InterPro" id="IPR044846">
    <property type="entry name" value="GH10"/>
</dbReference>
<evidence type="ECO:0000313" key="13">
    <source>
        <dbReference type="Proteomes" id="UP000000420"/>
    </source>
</evidence>
<dbReference type="InterPro" id="IPR017853">
    <property type="entry name" value="GH"/>
</dbReference>
<dbReference type="AlphaFoldDB" id="A0A0H2XEH3"/>
<comment type="catalytic activity">
    <reaction evidence="1 9">
        <text>Endohydrolysis of (1-&gt;4)-beta-D-xylosidic linkages in xylans.</text>
        <dbReference type="EC" id="3.2.1.8"/>
    </reaction>
</comment>
<proteinExistence type="inferred from homology"/>
<feature type="domain" description="GH10" evidence="11">
    <location>
        <begin position="19"/>
        <end position="320"/>
    </location>
</feature>
<evidence type="ECO:0000256" key="6">
    <source>
        <dbReference type="ARBA" id="ARBA00023277"/>
    </source>
</evidence>
<accession>A0A0H2XEH3</accession>
<keyword evidence="5 9" id="KW-0378">Hydrolase</keyword>
<dbReference type="PANTHER" id="PTHR31490:SF88">
    <property type="entry name" value="BETA-XYLANASE"/>
    <property type="match status" value="1"/>
</dbReference>
<dbReference type="SMR" id="A0A0H2XEH3"/>
<evidence type="ECO:0000259" key="11">
    <source>
        <dbReference type="PROSITE" id="PS51760"/>
    </source>
</evidence>
<keyword evidence="7 9" id="KW-0326">Glycosidase</keyword>
<evidence type="ECO:0000256" key="5">
    <source>
        <dbReference type="ARBA" id="ARBA00022801"/>
    </source>
</evidence>
<keyword evidence="6 9" id="KW-0119">Carbohydrate metabolism</keyword>
<dbReference type="Proteomes" id="UP000000420">
    <property type="component" value="Chromosome"/>
</dbReference>
<evidence type="ECO:0000256" key="1">
    <source>
        <dbReference type="ARBA" id="ARBA00000681"/>
    </source>
</evidence>
<dbReference type="InterPro" id="IPR001000">
    <property type="entry name" value="GH10_dom"/>
</dbReference>
<feature type="signal peptide" evidence="10">
    <location>
        <begin position="1"/>
        <end position="22"/>
    </location>
</feature>
<name>A0A0H2XEH3_XANC8</name>
<sequence>MSTHACALLLMLTAGLAPAAQAAPLAAGASKFLGSAYGPQQAPGFTQYWNKLTPENAGKWGSVEAVRDQMDWSGLDTAYNFAKANGMPFQMHVLVWGNQQPEWIKHLPPAEQRREIEQWFAAVAQRYPDIDLLEVVNEPLNDPPSKDDNGGGNYLQALGGNGASGWEWVLQSFRLARQQFPRARLMINDYSITNSPQATQRYLQIVQLLQREQLVDAIGVQEHAFETTPNVAMSVHRANLDTLASTGLPIYITEFDLDGPSDAQQVASYQRVFPVFWEHPAVAGITLWGYRPGLWRDKEAACLIRADGSERPALAWLRDYVAQHPGVRAP</sequence>
<keyword evidence="8 9" id="KW-0624">Polysaccharide degradation</keyword>
<gene>
    <name evidence="12" type="ordered locus">XC_4210</name>
</gene>
<dbReference type="SUPFAM" id="SSF51445">
    <property type="entry name" value="(Trans)glycosidases"/>
    <property type="match status" value="1"/>
</dbReference>
<dbReference type="HOGENOM" id="CLU_041139_0_0_6"/>
<dbReference type="Gene3D" id="3.20.20.80">
    <property type="entry name" value="Glycosidases"/>
    <property type="match status" value="1"/>
</dbReference>
<evidence type="ECO:0000256" key="9">
    <source>
        <dbReference type="RuleBase" id="RU361174"/>
    </source>
</evidence>
<evidence type="ECO:0000256" key="7">
    <source>
        <dbReference type="ARBA" id="ARBA00023295"/>
    </source>
</evidence>
<evidence type="ECO:0000256" key="10">
    <source>
        <dbReference type="SAM" id="SignalP"/>
    </source>
</evidence>
<dbReference type="RefSeq" id="WP_011039187.1">
    <property type="nucleotide sequence ID" value="NC_007086.1"/>
</dbReference>
<dbReference type="EMBL" id="CP000050">
    <property type="protein sequence ID" value="AAY51248.1"/>
    <property type="molecule type" value="Genomic_DNA"/>
</dbReference>
<organism evidence="12 13">
    <name type="scientific">Xanthomonas campestris pv. campestris (strain 8004)</name>
    <dbReference type="NCBI Taxonomy" id="314565"/>
    <lineage>
        <taxon>Bacteria</taxon>
        <taxon>Pseudomonadati</taxon>
        <taxon>Pseudomonadota</taxon>
        <taxon>Gammaproteobacteria</taxon>
        <taxon>Lysobacterales</taxon>
        <taxon>Lysobacteraceae</taxon>
        <taxon>Xanthomonas</taxon>
    </lineage>
</organism>
<dbReference type="EC" id="3.2.1.8" evidence="9"/>
<feature type="chain" id="PRO_5002601263" description="Beta-xylanase" evidence="10">
    <location>
        <begin position="23"/>
        <end position="330"/>
    </location>
</feature>
<dbReference type="PANTHER" id="PTHR31490">
    <property type="entry name" value="GLYCOSYL HYDROLASE"/>
    <property type="match status" value="1"/>
</dbReference>
<keyword evidence="4 10" id="KW-0732">Signal</keyword>
<dbReference type="GO" id="GO:0031176">
    <property type="term" value="F:endo-1,4-beta-xylanase activity"/>
    <property type="evidence" value="ECO:0007669"/>
    <property type="project" value="UniProtKB-EC"/>
</dbReference>
<evidence type="ECO:0000256" key="3">
    <source>
        <dbReference type="ARBA" id="ARBA00022651"/>
    </source>
</evidence>
<dbReference type="GO" id="GO:0045493">
    <property type="term" value="P:xylan catabolic process"/>
    <property type="evidence" value="ECO:0007669"/>
    <property type="project" value="UniProtKB-KW"/>
</dbReference>
<reference evidence="12 13" key="1">
    <citation type="journal article" date="2005" name="Genome Res.">
        <title>Comparative and functional genomic analyses of the pathogenicity of phytopathogen Xanthomonas campestris pv. campestris.</title>
        <authorList>
            <person name="Qian W."/>
            <person name="Jia Y."/>
            <person name="Ren S.X."/>
            <person name="He Y.Q."/>
            <person name="Feng J.X."/>
            <person name="Lu L.F."/>
            <person name="Sun Q."/>
            <person name="Ying G."/>
            <person name="Tang D.J."/>
            <person name="Tang H."/>
            <person name="Wu W."/>
            <person name="Hao P."/>
            <person name="Wang L."/>
            <person name="Jiang B.L."/>
            <person name="Zeng S."/>
            <person name="Gu W.Y."/>
            <person name="Lu G."/>
            <person name="Rong L."/>
            <person name="Tian Y."/>
            <person name="Yao Z."/>
            <person name="Fu G."/>
            <person name="Chen B."/>
            <person name="Fang R."/>
            <person name="Qiang B."/>
            <person name="Chen Z."/>
            <person name="Zhao G.P."/>
            <person name="Tang J.L."/>
            <person name="He C."/>
        </authorList>
    </citation>
    <scope>NUCLEOTIDE SEQUENCE [LARGE SCALE GENOMIC DNA]</scope>
    <source>
        <strain evidence="12 13">8004</strain>
    </source>
</reference>
<dbReference type="PRINTS" id="PR00134">
    <property type="entry name" value="GLHYDRLASE10"/>
</dbReference>
<evidence type="ECO:0000256" key="2">
    <source>
        <dbReference type="ARBA" id="ARBA00007495"/>
    </source>
</evidence>
<comment type="similarity">
    <text evidence="2 9">Belongs to the glycosyl hydrolase 10 (cellulase F) family.</text>
</comment>
<dbReference type="SMART" id="SM00633">
    <property type="entry name" value="Glyco_10"/>
    <property type="match status" value="1"/>
</dbReference>
<dbReference type="KEGG" id="xcb:XC_4210"/>
<keyword evidence="3 12" id="KW-0858">Xylan degradation</keyword>
<protein>
    <recommendedName>
        <fullName evidence="9">Beta-xylanase</fullName>
        <ecNumber evidence="9">3.2.1.8</ecNumber>
    </recommendedName>
</protein>
<evidence type="ECO:0000313" key="12">
    <source>
        <dbReference type="EMBL" id="AAY51248.1"/>
    </source>
</evidence>
<dbReference type="Pfam" id="PF00331">
    <property type="entry name" value="Glyco_hydro_10"/>
    <property type="match status" value="1"/>
</dbReference>
<dbReference type="PROSITE" id="PS51760">
    <property type="entry name" value="GH10_2"/>
    <property type="match status" value="1"/>
</dbReference>